<dbReference type="InterPro" id="IPR013783">
    <property type="entry name" value="Ig-like_fold"/>
</dbReference>
<proteinExistence type="predicted"/>
<dbReference type="RefSeq" id="WP_182842723.1">
    <property type="nucleotide sequence ID" value="NZ_BAAALP010000035.1"/>
</dbReference>
<name>A0A7W3QKC9_ACTNM</name>
<dbReference type="Proteomes" id="UP000572680">
    <property type="component" value="Unassembled WGS sequence"/>
</dbReference>
<protein>
    <submittedName>
        <fullName evidence="2">Uncharacterized protein</fullName>
    </submittedName>
</protein>
<dbReference type="EMBL" id="JACJIA010000002">
    <property type="protein sequence ID" value="MBA8950277.1"/>
    <property type="molecule type" value="Genomic_DNA"/>
</dbReference>
<dbReference type="Gene3D" id="2.60.40.10">
    <property type="entry name" value="Immunoglobulins"/>
    <property type="match status" value="1"/>
</dbReference>
<comment type="caution">
    <text evidence="2">The sequence shown here is derived from an EMBL/GenBank/DDBJ whole genome shotgun (WGS) entry which is preliminary data.</text>
</comment>
<keyword evidence="1" id="KW-0732">Signal</keyword>
<evidence type="ECO:0000313" key="2">
    <source>
        <dbReference type="EMBL" id="MBA8950277.1"/>
    </source>
</evidence>
<keyword evidence="3" id="KW-1185">Reference proteome</keyword>
<feature type="chain" id="PRO_5031348369" evidence="1">
    <location>
        <begin position="31"/>
        <end position="462"/>
    </location>
</feature>
<feature type="signal peptide" evidence="1">
    <location>
        <begin position="1"/>
        <end position="30"/>
    </location>
</feature>
<evidence type="ECO:0000256" key="1">
    <source>
        <dbReference type="SAM" id="SignalP"/>
    </source>
</evidence>
<dbReference type="AlphaFoldDB" id="A0A7W3QKC9"/>
<dbReference type="GO" id="GO:0005975">
    <property type="term" value="P:carbohydrate metabolic process"/>
    <property type="evidence" value="ECO:0007669"/>
    <property type="project" value="UniProtKB-ARBA"/>
</dbReference>
<sequence>MSRTLSVGPLSIGVAGALLLSSLSAAPAVAAGGDPVTPVITLAAAPTSVDPEHPTAAISGKVTARETGAALPGVPVDLSTSWGDVTDATTGDDGSFTATLSPTGEQGPVPVTAHVVAAEGHSAGQSEPVYVAVRRGTPEVTLKADRSKVDEGQPVTFTGTVAHKGTPLANLPLTLDSSRFSCGNGYIHPVRLKTDANGEYRHTAKALCGTDYTVVTAGRGFYESGRSAALPLAVRQRSVLSLSASLSAYGEFNASGGITVPTTSQSMNGKKVVLEHSYDGKTGWKAAKTLTVKDDHYFSTKFRVNNSGHWRVRFAGDASVMPATSPVRKTWRWNTRMSKISVSPKSVRKNRYTTVRGTLTRYWPKLGRHSAYGGKKIRVIFRFKGKKTWYHAGWATTDGKGRYTRKLRAYGDGYFAAVFAGTSDTWASETPNDGYVNTYSLRGPGDASPLTVFSVQPPPNLP</sequence>
<reference evidence="2 3" key="1">
    <citation type="submission" date="2020-08" db="EMBL/GenBank/DDBJ databases">
        <title>Genomic Encyclopedia of Type Strains, Phase IV (KMG-IV): sequencing the most valuable type-strain genomes for metagenomic binning, comparative biology and taxonomic classification.</title>
        <authorList>
            <person name="Goeker M."/>
        </authorList>
    </citation>
    <scope>NUCLEOTIDE SEQUENCE [LARGE SCALE GENOMIC DNA]</scope>
    <source>
        <strain evidence="2 3">DSM 44197</strain>
    </source>
</reference>
<gene>
    <name evidence="2" type="ORF">HNR61_001890</name>
</gene>
<organism evidence="2 3">
    <name type="scientific">Actinomadura namibiensis</name>
    <dbReference type="NCBI Taxonomy" id="182080"/>
    <lineage>
        <taxon>Bacteria</taxon>
        <taxon>Bacillati</taxon>
        <taxon>Actinomycetota</taxon>
        <taxon>Actinomycetes</taxon>
        <taxon>Streptosporangiales</taxon>
        <taxon>Thermomonosporaceae</taxon>
        <taxon>Actinomadura</taxon>
    </lineage>
</organism>
<evidence type="ECO:0000313" key="3">
    <source>
        <dbReference type="Proteomes" id="UP000572680"/>
    </source>
</evidence>
<accession>A0A7W3QKC9</accession>